<dbReference type="OrthoDB" id="9772456at2"/>
<feature type="binding site" evidence="5">
    <location>
        <position position="213"/>
    </location>
    <ligand>
        <name>Mg(2+)</name>
        <dbReference type="ChEBI" id="CHEBI:18420"/>
        <label>1</label>
        <note>catalytic</note>
    </ligand>
</feature>
<dbReference type="GO" id="GO:0007165">
    <property type="term" value="P:signal transduction"/>
    <property type="evidence" value="ECO:0007669"/>
    <property type="project" value="TreeGrafter"/>
</dbReference>
<accession>A0A2P8HX89</accession>
<evidence type="ECO:0000256" key="3">
    <source>
        <dbReference type="ARBA" id="ARBA00022801"/>
    </source>
</evidence>
<keyword evidence="4 5" id="KW-0460">Magnesium</keyword>
<dbReference type="RefSeq" id="WP_106587562.1">
    <property type="nucleotide sequence ID" value="NZ_PYAV01000002.1"/>
</dbReference>
<dbReference type="EMBL" id="PYAV01000002">
    <property type="protein sequence ID" value="PSL50840.1"/>
    <property type="molecule type" value="Genomic_DNA"/>
</dbReference>
<feature type="binding site" evidence="5">
    <location>
        <position position="91"/>
    </location>
    <ligand>
        <name>Mg(2+)</name>
        <dbReference type="ChEBI" id="CHEBI:18420"/>
        <label>1</label>
        <note>catalytic</note>
    </ligand>
</feature>
<sequence>MEQDTAYLYEQACNFVAEASRLLEKPLQENALIESKRNVDDLVTEMDRAVEELFRRRVTEYFPAHGIVGEESGEKAPKNGCETVWYIDPIDGTTNFVHQHHFFVISVGIYEEGHGKIGIIYDVMQQEWFSAVRGEGAWLNNKELPKRSSVKPEEAIFGLNGRWLIYGDKQQVCRNLTAKVRSTRCYGAAALEFAYVAAGRLDGYISMKLSSWDYAAGFVLLEETGCSYQTVQGGPVISFNEQGIAAAVPGLDLWLQKQLQETGIDKK</sequence>
<dbReference type="InterPro" id="IPR000760">
    <property type="entry name" value="Inositol_monophosphatase-like"/>
</dbReference>
<dbReference type="FunFam" id="3.30.540.10:FF:000003">
    <property type="entry name" value="Inositol-1-monophosphatase"/>
    <property type="match status" value="1"/>
</dbReference>
<evidence type="ECO:0000256" key="4">
    <source>
        <dbReference type="ARBA" id="ARBA00022842"/>
    </source>
</evidence>
<name>A0A2P8HX89_9BACI</name>
<dbReference type="Proteomes" id="UP000242310">
    <property type="component" value="Unassembled WGS sequence"/>
</dbReference>
<dbReference type="PROSITE" id="PS00629">
    <property type="entry name" value="IMP_1"/>
    <property type="match status" value="1"/>
</dbReference>
<dbReference type="GO" id="GO:0006020">
    <property type="term" value="P:inositol metabolic process"/>
    <property type="evidence" value="ECO:0007669"/>
    <property type="project" value="TreeGrafter"/>
</dbReference>
<gene>
    <name evidence="6" type="ORF">B0H94_102116</name>
</gene>
<dbReference type="Gene3D" id="3.40.190.80">
    <property type="match status" value="1"/>
</dbReference>
<keyword evidence="2 5" id="KW-0479">Metal-binding</keyword>
<dbReference type="SUPFAM" id="SSF56655">
    <property type="entry name" value="Carbohydrate phosphatase"/>
    <property type="match status" value="1"/>
</dbReference>
<organism evidence="6 7">
    <name type="scientific">Salsuginibacillus halophilus</name>
    <dbReference type="NCBI Taxonomy" id="517424"/>
    <lineage>
        <taxon>Bacteria</taxon>
        <taxon>Bacillati</taxon>
        <taxon>Bacillota</taxon>
        <taxon>Bacilli</taxon>
        <taxon>Bacillales</taxon>
        <taxon>Bacillaceae</taxon>
        <taxon>Salsuginibacillus</taxon>
    </lineage>
</organism>
<feature type="binding site" evidence="5">
    <location>
        <position position="90"/>
    </location>
    <ligand>
        <name>Mg(2+)</name>
        <dbReference type="ChEBI" id="CHEBI:18420"/>
        <label>2</label>
    </ligand>
</feature>
<comment type="cofactor">
    <cofactor evidence="1 5">
        <name>Mg(2+)</name>
        <dbReference type="ChEBI" id="CHEBI:18420"/>
    </cofactor>
</comment>
<dbReference type="GO" id="GO:0046872">
    <property type="term" value="F:metal ion binding"/>
    <property type="evidence" value="ECO:0007669"/>
    <property type="project" value="UniProtKB-KW"/>
</dbReference>
<dbReference type="PANTHER" id="PTHR20854">
    <property type="entry name" value="INOSITOL MONOPHOSPHATASE"/>
    <property type="match status" value="1"/>
</dbReference>
<evidence type="ECO:0000256" key="5">
    <source>
        <dbReference type="PIRSR" id="PIRSR600760-2"/>
    </source>
</evidence>
<dbReference type="Gene3D" id="3.30.540.10">
    <property type="entry name" value="Fructose-1,6-Bisphosphatase, subunit A, domain 1"/>
    <property type="match status" value="1"/>
</dbReference>
<dbReference type="Pfam" id="PF00459">
    <property type="entry name" value="Inositol_P"/>
    <property type="match status" value="1"/>
</dbReference>
<keyword evidence="7" id="KW-1185">Reference proteome</keyword>
<feature type="binding site" evidence="5">
    <location>
        <position position="70"/>
    </location>
    <ligand>
        <name>Mg(2+)</name>
        <dbReference type="ChEBI" id="CHEBI:18420"/>
        <label>1</label>
        <note>catalytic</note>
    </ligand>
</feature>
<dbReference type="PRINTS" id="PR00377">
    <property type="entry name" value="IMPHPHTASES"/>
</dbReference>
<reference evidence="6 7" key="1">
    <citation type="submission" date="2018-03" db="EMBL/GenBank/DDBJ databases">
        <title>Genomic Encyclopedia of Type Strains, Phase III (KMG-III): the genomes of soil and plant-associated and newly described type strains.</title>
        <authorList>
            <person name="Whitman W."/>
        </authorList>
    </citation>
    <scope>NUCLEOTIDE SEQUENCE [LARGE SCALE GENOMIC DNA]</scope>
    <source>
        <strain evidence="6 7">CGMCC 1.07653</strain>
    </source>
</reference>
<evidence type="ECO:0000256" key="2">
    <source>
        <dbReference type="ARBA" id="ARBA00022723"/>
    </source>
</evidence>
<evidence type="ECO:0000256" key="1">
    <source>
        <dbReference type="ARBA" id="ARBA00001946"/>
    </source>
</evidence>
<protein>
    <submittedName>
        <fullName evidence="6">Myo-inositol-1(Or 4)-monophosphatase</fullName>
    </submittedName>
</protein>
<dbReference type="InterPro" id="IPR020583">
    <property type="entry name" value="Inositol_monoP_metal-BS"/>
</dbReference>
<dbReference type="PANTHER" id="PTHR20854:SF4">
    <property type="entry name" value="INOSITOL-1-MONOPHOSPHATASE-RELATED"/>
    <property type="match status" value="1"/>
</dbReference>
<dbReference type="GO" id="GO:0008934">
    <property type="term" value="F:inositol monophosphate 1-phosphatase activity"/>
    <property type="evidence" value="ECO:0007669"/>
    <property type="project" value="TreeGrafter"/>
</dbReference>
<dbReference type="CDD" id="cd01637">
    <property type="entry name" value="IMPase_like"/>
    <property type="match status" value="1"/>
</dbReference>
<evidence type="ECO:0000313" key="6">
    <source>
        <dbReference type="EMBL" id="PSL50840.1"/>
    </source>
</evidence>
<evidence type="ECO:0000313" key="7">
    <source>
        <dbReference type="Proteomes" id="UP000242310"/>
    </source>
</evidence>
<keyword evidence="3" id="KW-0378">Hydrolase</keyword>
<proteinExistence type="predicted"/>
<comment type="caution">
    <text evidence="6">The sequence shown here is derived from an EMBL/GenBank/DDBJ whole genome shotgun (WGS) entry which is preliminary data.</text>
</comment>
<feature type="binding site" evidence="5">
    <location>
        <position position="88"/>
    </location>
    <ligand>
        <name>Mg(2+)</name>
        <dbReference type="ChEBI" id="CHEBI:18420"/>
        <label>1</label>
        <note>catalytic</note>
    </ligand>
</feature>
<dbReference type="AlphaFoldDB" id="A0A2P8HX89"/>